<sequence length="171" mass="19275">MEAKELSPGKFALNYGLILGLIMVIISVGMYTSGMMLEGKQWPIYIYYLIYPLFIIYTISQYRKRNGQILALTDALKVGVATGVVSGLVYAVYSIIFNYVIDPEFMGKMMEVAREKLYENPKMTEEMIDKSMEYVEKFSNPLLGSAIWIGMSTLFGLIYALVGGLILKKEA</sequence>
<feature type="transmembrane region" description="Helical" evidence="1">
    <location>
        <begin position="75"/>
        <end position="101"/>
    </location>
</feature>
<protein>
    <submittedName>
        <fullName evidence="2">DUF4199 domain-containing protein</fullName>
    </submittedName>
</protein>
<keyword evidence="1" id="KW-0472">Membrane</keyword>
<keyword evidence="1" id="KW-0812">Transmembrane</keyword>
<keyword evidence="1" id="KW-1133">Transmembrane helix</keyword>
<organism evidence="2 3">
    <name type="scientific">Hyunsoonleella rubra</name>
    <dbReference type="NCBI Taxonomy" id="1737062"/>
    <lineage>
        <taxon>Bacteria</taxon>
        <taxon>Pseudomonadati</taxon>
        <taxon>Bacteroidota</taxon>
        <taxon>Flavobacteriia</taxon>
        <taxon>Flavobacteriales</taxon>
        <taxon>Flavobacteriaceae</taxon>
    </lineage>
</organism>
<proteinExistence type="predicted"/>
<comment type="caution">
    <text evidence="2">The sequence shown here is derived from an EMBL/GenBank/DDBJ whole genome shotgun (WGS) entry which is preliminary data.</text>
</comment>
<evidence type="ECO:0000256" key="1">
    <source>
        <dbReference type="SAM" id="Phobius"/>
    </source>
</evidence>
<dbReference type="RefSeq" id="WP_380293010.1">
    <property type="nucleotide sequence ID" value="NZ_JBHULY010000034.1"/>
</dbReference>
<dbReference type="InterPro" id="IPR025250">
    <property type="entry name" value="DUF4199"/>
</dbReference>
<feature type="transmembrane region" description="Helical" evidence="1">
    <location>
        <begin position="146"/>
        <end position="167"/>
    </location>
</feature>
<evidence type="ECO:0000313" key="3">
    <source>
        <dbReference type="Proteomes" id="UP001597476"/>
    </source>
</evidence>
<accession>A0ABW5TE49</accession>
<feature type="transmembrane region" description="Helical" evidence="1">
    <location>
        <begin position="44"/>
        <end position="63"/>
    </location>
</feature>
<dbReference type="Pfam" id="PF13858">
    <property type="entry name" value="DUF4199"/>
    <property type="match status" value="1"/>
</dbReference>
<gene>
    <name evidence="2" type="ORF">ACFSR8_13805</name>
</gene>
<feature type="transmembrane region" description="Helical" evidence="1">
    <location>
        <begin position="12"/>
        <end position="32"/>
    </location>
</feature>
<dbReference type="Proteomes" id="UP001597476">
    <property type="component" value="Unassembled WGS sequence"/>
</dbReference>
<keyword evidence="3" id="KW-1185">Reference proteome</keyword>
<reference evidence="3" key="1">
    <citation type="journal article" date="2019" name="Int. J. Syst. Evol. Microbiol.">
        <title>The Global Catalogue of Microorganisms (GCM) 10K type strain sequencing project: providing services to taxonomists for standard genome sequencing and annotation.</title>
        <authorList>
            <consortium name="The Broad Institute Genomics Platform"/>
            <consortium name="The Broad Institute Genome Sequencing Center for Infectious Disease"/>
            <person name="Wu L."/>
            <person name="Ma J."/>
        </authorList>
    </citation>
    <scope>NUCLEOTIDE SEQUENCE [LARGE SCALE GENOMIC DNA]</scope>
    <source>
        <strain evidence="3">KCTC 42398</strain>
    </source>
</reference>
<name>A0ABW5TE49_9FLAO</name>
<evidence type="ECO:0000313" key="2">
    <source>
        <dbReference type="EMBL" id="MFD2727292.1"/>
    </source>
</evidence>
<dbReference type="EMBL" id="JBHULY010000034">
    <property type="protein sequence ID" value="MFD2727292.1"/>
    <property type="molecule type" value="Genomic_DNA"/>
</dbReference>